<comment type="caution">
    <text evidence="6">The sequence shown here is derived from an EMBL/GenBank/DDBJ whole genome shotgun (WGS) entry which is preliminary data.</text>
</comment>
<proteinExistence type="inferred from homology"/>
<dbReference type="PROSITE" id="PS50931">
    <property type="entry name" value="HTH_LYSR"/>
    <property type="match status" value="1"/>
</dbReference>
<keyword evidence="4" id="KW-0804">Transcription</keyword>
<dbReference type="Gene3D" id="1.10.10.10">
    <property type="entry name" value="Winged helix-like DNA-binding domain superfamily/Winged helix DNA-binding domain"/>
    <property type="match status" value="1"/>
</dbReference>
<feature type="domain" description="HTH lysR-type" evidence="5">
    <location>
        <begin position="1"/>
        <end position="53"/>
    </location>
</feature>
<name>A0ABQ4M267_9BACL</name>
<dbReference type="InterPro" id="IPR036388">
    <property type="entry name" value="WH-like_DNA-bd_sf"/>
</dbReference>
<reference evidence="6 7" key="1">
    <citation type="submission" date="2021-03" db="EMBL/GenBank/DDBJ databases">
        <title>Antimicrobial resistance genes in bacteria isolated from Japanese honey, and their potential for conferring macrolide and lincosamide resistance in the American foulbrood pathogen Paenibacillus larvae.</title>
        <authorList>
            <person name="Okamoto M."/>
            <person name="Kumagai M."/>
            <person name="Kanamori H."/>
            <person name="Takamatsu D."/>
        </authorList>
    </citation>
    <scope>NUCLEOTIDE SEQUENCE [LARGE SCALE GENOMIC DNA]</scope>
    <source>
        <strain evidence="6 7">J21TS3</strain>
    </source>
</reference>
<keyword evidence="3" id="KW-0238">DNA-binding</keyword>
<dbReference type="SUPFAM" id="SSF46785">
    <property type="entry name" value="Winged helix' DNA-binding domain"/>
    <property type="match status" value="1"/>
</dbReference>
<comment type="similarity">
    <text evidence="1">Belongs to the LysR transcriptional regulatory family.</text>
</comment>
<dbReference type="EMBL" id="BORW01000028">
    <property type="protein sequence ID" value="GIO69243.1"/>
    <property type="molecule type" value="Genomic_DNA"/>
</dbReference>
<dbReference type="InterPro" id="IPR036390">
    <property type="entry name" value="WH_DNA-bd_sf"/>
</dbReference>
<evidence type="ECO:0000256" key="1">
    <source>
        <dbReference type="ARBA" id="ARBA00009437"/>
    </source>
</evidence>
<dbReference type="PANTHER" id="PTHR30126:SF40">
    <property type="entry name" value="HTH-TYPE TRANSCRIPTIONAL REGULATOR GLTR"/>
    <property type="match status" value="1"/>
</dbReference>
<dbReference type="PANTHER" id="PTHR30126">
    <property type="entry name" value="HTH-TYPE TRANSCRIPTIONAL REGULATOR"/>
    <property type="match status" value="1"/>
</dbReference>
<dbReference type="Pfam" id="PF00126">
    <property type="entry name" value="HTH_1"/>
    <property type="match status" value="1"/>
</dbReference>
<evidence type="ECO:0000313" key="6">
    <source>
        <dbReference type="EMBL" id="GIO69243.1"/>
    </source>
</evidence>
<keyword evidence="7" id="KW-1185">Reference proteome</keyword>
<dbReference type="InterPro" id="IPR000847">
    <property type="entry name" value="LysR_HTH_N"/>
</dbReference>
<evidence type="ECO:0000256" key="4">
    <source>
        <dbReference type="ARBA" id="ARBA00023163"/>
    </source>
</evidence>
<dbReference type="Gene3D" id="3.40.190.290">
    <property type="match status" value="1"/>
</dbReference>
<dbReference type="Proteomes" id="UP000680638">
    <property type="component" value="Unassembled WGS sequence"/>
</dbReference>
<evidence type="ECO:0000256" key="3">
    <source>
        <dbReference type="ARBA" id="ARBA00023125"/>
    </source>
</evidence>
<sequence length="276" mass="30974">MLAFVAVAELKSVSAAAASLNHLQSNMTAKIKKIESHYQRQLFLRSARGMELTPEGEKLYKQFKRIILLWEETEQEMQQRELKLRIGTMQSAVGTNIAEAFANLYRKYPALSVTLKTGTTETMENELLQGHIDLAYTIGKSDRAQLTYKPIGTEEMVLAGKNIGSSANLIQALQGKTQLILSKDCLYASILERICVANGIKQGPKTEVGVFETLLQLSSLGMGVTLISKTIARQFGVTDYFELPPGDRYIEKYLVTRQNYELSPLERQFVEISHFI</sequence>
<gene>
    <name evidence="6" type="ORF">J21TS3_40640</name>
</gene>
<accession>A0ABQ4M267</accession>
<protein>
    <submittedName>
        <fullName evidence="6">LysR family transcriptional regulator</fullName>
    </submittedName>
</protein>
<keyword evidence="2" id="KW-0805">Transcription regulation</keyword>
<evidence type="ECO:0000256" key="2">
    <source>
        <dbReference type="ARBA" id="ARBA00023015"/>
    </source>
</evidence>
<evidence type="ECO:0000313" key="7">
    <source>
        <dbReference type="Proteomes" id="UP000680638"/>
    </source>
</evidence>
<dbReference type="CDD" id="cd05466">
    <property type="entry name" value="PBP2_LTTR_substrate"/>
    <property type="match status" value="1"/>
</dbReference>
<dbReference type="SUPFAM" id="SSF53850">
    <property type="entry name" value="Periplasmic binding protein-like II"/>
    <property type="match status" value="1"/>
</dbReference>
<evidence type="ECO:0000259" key="5">
    <source>
        <dbReference type="PROSITE" id="PS50931"/>
    </source>
</evidence>
<dbReference type="Pfam" id="PF03466">
    <property type="entry name" value="LysR_substrate"/>
    <property type="match status" value="1"/>
</dbReference>
<organism evidence="6 7">
    <name type="scientific">Paenibacillus cookii</name>
    <dbReference type="NCBI Taxonomy" id="157839"/>
    <lineage>
        <taxon>Bacteria</taxon>
        <taxon>Bacillati</taxon>
        <taxon>Bacillota</taxon>
        <taxon>Bacilli</taxon>
        <taxon>Bacillales</taxon>
        <taxon>Paenibacillaceae</taxon>
        <taxon>Paenibacillus</taxon>
    </lineage>
</organism>
<dbReference type="InterPro" id="IPR005119">
    <property type="entry name" value="LysR_subst-bd"/>
</dbReference>